<evidence type="ECO:0000256" key="5">
    <source>
        <dbReference type="ARBA" id="ARBA00023136"/>
    </source>
</evidence>
<proteinExistence type="predicted"/>
<dbReference type="PANTHER" id="PTHR33529">
    <property type="entry name" value="SLR0882 PROTEIN-RELATED"/>
    <property type="match status" value="1"/>
</dbReference>
<dbReference type="AlphaFoldDB" id="A0A5B7TSU6"/>
<dbReference type="Pfam" id="PF03739">
    <property type="entry name" value="LptF_LptG"/>
    <property type="match status" value="1"/>
</dbReference>
<dbReference type="GO" id="GO:0015920">
    <property type="term" value="P:lipopolysaccharide transport"/>
    <property type="evidence" value="ECO:0007669"/>
    <property type="project" value="TreeGrafter"/>
</dbReference>
<feature type="transmembrane region" description="Helical" evidence="6">
    <location>
        <begin position="12"/>
        <end position="33"/>
    </location>
</feature>
<keyword evidence="5 6" id="KW-0472">Membrane</keyword>
<keyword evidence="3 6" id="KW-0812">Transmembrane</keyword>
<dbReference type="EMBL" id="CP040749">
    <property type="protein sequence ID" value="QCX38027.1"/>
    <property type="molecule type" value="Genomic_DNA"/>
</dbReference>
<evidence type="ECO:0000313" key="7">
    <source>
        <dbReference type="EMBL" id="QCX38027.1"/>
    </source>
</evidence>
<feature type="transmembrane region" description="Helical" evidence="6">
    <location>
        <begin position="100"/>
        <end position="122"/>
    </location>
</feature>
<comment type="subcellular location">
    <subcellularLocation>
        <location evidence="1">Cell membrane</location>
        <topology evidence="1">Multi-pass membrane protein</topology>
    </subcellularLocation>
</comment>
<name>A0A5B7TSU6_9FLAO</name>
<protein>
    <submittedName>
        <fullName evidence="7">YjgP/YjgQ family permease</fullName>
    </submittedName>
</protein>
<feature type="transmembrane region" description="Helical" evidence="6">
    <location>
        <begin position="63"/>
        <end position="80"/>
    </location>
</feature>
<feature type="transmembrane region" description="Helical" evidence="6">
    <location>
        <begin position="426"/>
        <end position="446"/>
    </location>
</feature>
<evidence type="ECO:0000256" key="1">
    <source>
        <dbReference type="ARBA" id="ARBA00004651"/>
    </source>
</evidence>
<feature type="transmembrane region" description="Helical" evidence="6">
    <location>
        <begin position="395"/>
        <end position="414"/>
    </location>
</feature>
<evidence type="ECO:0000313" key="8">
    <source>
        <dbReference type="Proteomes" id="UP000306229"/>
    </source>
</evidence>
<dbReference type="InterPro" id="IPR005495">
    <property type="entry name" value="LptG/LptF_permease"/>
</dbReference>
<sequence length="481" mass="54510">MKILNRYILKSFLVPFLATFFIILFVLVMQVLWLQFDKIAGKGIGVGHIMQFLGYIAQMQIPLALPIAILLSSIMALGSLAENYEFAAVKSAGISLQRFIRPLVILMVLLSGLNFLFLNYAFPRAAFKFKNMLSDLKKTEPALALIPGTFNDEIPGYSIKFDEKYGKNDNLLKNVLIYTDLDQNQPNVKIITAETGEITTEKGSKYMTLILKNGNRYEELPEKKRDYKNGATLPGTKTTFTEALINIDIEDMSNVDSKDYKQDREMLSLKQLNYYSDSLKVPYDDYIASKAKIFLVRAGIKSKDKDTTDFSKINENILENFDDEGKGQVLNNAVELSKNTLDDIEGFNSVLKNKRKFLNVYDTEYHRRLAFSFACLVLFFIGAPLGSIIRKGGFGFPMIMAILIFVIYFFISTLGRNMAWASTVTAPLGGWMATIILLPFGIFLMIRATKEKGIINLDTFLNPITKFFKNLFNNKDKKVIK</sequence>
<dbReference type="PANTHER" id="PTHR33529:SF6">
    <property type="entry name" value="YJGP_YJGQ FAMILY PERMEASE"/>
    <property type="match status" value="1"/>
</dbReference>
<accession>A0A5B7TSU6</accession>
<evidence type="ECO:0000256" key="4">
    <source>
        <dbReference type="ARBA" id="ARBA00022989"/>
    </source>
</evidence>
<evidence type="ECO:0000256" key="3">
    <source>
        <dbReference type="ARBA" id="ARBA00022692"/>
    </source>
</evidence>
<organism evidence="7 8">
    <name type="scientific">Aureibaculum algae</name>
    <dbReference type="NCBI Taxonomy" id="2584122"/>
    <lineage>
        <taxon>Bacteria</taxon>
        <taxon>Pseudomonadati</taxon>
        <taxon>Bacteroidota</taxon>
        <taxon>Flavobacteriia</taxon>
        <taxon>Flavobacteriales</taxon>
        <taxon>Flavobacteriaceae</taxon>
        <taxon>Aureibaculum</taxon>
    </lineage>
</organism>
<keyword evidence="8" id="KW-1185">Reference proteome</keyword>
<keyword evidence="4 6" id="KW-1133">Transmembrane helix</keyword>
<reference evidence="7 8" key="1">
    <citation type="submission" date="2019-05" db="EMBL/GenBank/DDBJ databases">
        <title>Algicella ahnfeltiae gen. nov., sp. nov., a novel marine bacterium of the family Flavobacteriaceae isolated from a red alga.</title>
        <authorList>
            <person name="Nedashkovskaya O.I."/>
            <person name="Kukhlevskiy A.D."/>
            <person name="Kim S.-G."/>
            <person name="Zhukova N.V."/>
            <person name="Mikhailov V.V."/>
        </authorList>
    </citation>
    <scope>NUCLEOTIDE SEQUENCE [LARGE SCALE GENOMIC DNA]</scope>
    <source>
        <strain evidence="7 8">10Alg115</strain>
    </source>
</reference>
<evidence type="ECO:0000256" key="2">
    <source>
        <dbReference type="ARBA" id="ARBA00022475"/>
    </source>
</evidence>
<dbReference type="Proteomes" id="UP000306229">
    <property type="component" value="Chromosome"/>
</dbReference>
<keyword evidence="2" id="KW-1003">Cell membrane</keyword>
<dbReference type="KEGG" id="fbe:FF125_06135"/>
<dbReference type="GO" id="GO:0043190">
    <property type="term" value="C:ATP-binding cassette (ABC) transporter complex"/>
    <property type="evidence" value="ECO:0007669"/>
    <property type="project" value="TreeGrafter"/>
</dbReference>
<gene>
    <name evidence="7" type="ORF">FF125_06135</name>
</gene>
<evidence type="ECO:0000256" key="6">
    <source>
        <dbReference type="SAM" id="Phobius"/>
    </source>
</evidence>
<feature type="transmembrane region" description="Helical" evidence="6">
    <location>
        <begin position="369"/>
        <end position="389"/>
    </location>
</feature>
<dbReference type="RefSeq" id="WP_138948938.1">
    <property type="nucleotide sequence ID" value="NZ_CP040749.1"/>
</dbReference>
<dbReference type="OrthoDB" id="1096108at2"/>